<accession>F4S480</accession>
<reference evidence="3" key="1">
    <citation type="journal article" date="2011" name="Proc. Natl. Acad. Sci. U.S.A.">
        <title>Obligate biotrophy features unraveled by the genomic analysis of rust fungi.</title>
        <authorList>
            <person name="Duplessis S."/>
            <person name="Cuomo C.A."/>
            <person name="Lin Y.-C."/>
            <person name="Aerts A."/>
            <person name="Tisserant E."/>
            <person name="Veneault-Fourrey C."/>
            <person name="Joly D.L."/>
            <person name="Hacquard S."/>
            <person name="Amselem J."/>
            <person name="Cantarel B.L."/>
            <person name="Chiu R."/>
            <person name="Coutinho P.M."/>
            <person name="Feau N."/>
            <person name="Field M."/>
            <person name="Frey P."/>
            <person name="Gelhaye E."/>
            <person name="Goldberg J."/>
            <person name="Grabherr M.G."/>
            <person name="Kodira C.D."/>
            <person name="Kohler A."/>
            <person name="Kuees U."/>
            <person name="Lindquist E.A."/>
            <person name="Lucas S.M."/>
            <person name="Mago R."/>
            <person name="Mauceli E."/>
            <person name="Morin E."/>
            <person name="Murat C."/>
            <person name="Pangilinan J.L."/>
            <person name="Park R."/>
            <person name="Pearson M."/>
            <person name="Quesneville H."/>
            <person name="Rouhier N."/>
            <person name="Sakthikumar S."/>
            <person name="Salamov A.A."/>
            <person name="Schmutz J."/>
            <person name="Selles B."/>
            <person name="Shapiro H."/>
            <person name="Tanguay P."/>
            <person name="Tuskan G.A."/>
            <person name="Henrissat B."/>
            <person name="Van de Peer Y."/>
            <person name="Rouze P."/>
            <person name="Ellis J.G."/>
            <person name="Dodds P.N."/>
            <person name="Schein J.E."/>
            <person name="Zhong S."/>
            <person name="Hamelin R.C."/>
            <person name="Grigoriev I.V."/>
            <person name="Szabo L.J."/>
            <person name="Martin F."/>
        </authorList>
    </citation>
    <scope>NUCLEOTIDE SEQUENCE [LARGE SCALE GENOMIC DNA]</scope>
    <source>
        <strain evidence="3">98AG31 / pathotype 3-4-7</strain>
    </source>
</reference>
<sequence>MFAQNDHLPASQLHQTNLTPNGLINNSLNNQFGINQGPFNHSFNTNGPANHSNPTMHHNQNHNLNQLDTNPIDLDQCIPIYTNPRQTISLNQNNHLNSNLHPIIDPARQLHSRIDINQTSLSTVNRDHLIDTSNYQDNQTSNPNQTHHQITVPRPQRAPITINLNSLTNCASTETDSSNSCFQQPSLAQQVRPTLPMPSMPPVQLNQTSQTTKKASSRVKKSTQSKNAKEKPTEKQPTHVGDSTTATTTATKTSKATIDEFLAPSFRLPDDVKLPEQFTVDQLYNKFNAAELRRMADKHSRGDGTKKGGLSKAKKEILRNFHYSSEKLLAILCIHLGISQDVAATEVGKWTYLRASRAYDYFKGTQQVREIYRNNGGATNNVAVQLVKELWATLSQDEKEALIPKDCDIDTSDNVDEGLDNYGLDHVEIPDNRPIQKGLVTVVRGSNDEVTRQAGLRTRGRDLERSRIHCEDFVSDFIKKANHMSRIHPVQFTITAVSTHLSTHCFQFMATTPGLWDWADYDLGSSAKHESTTSKMQAYVTGKTIAGLVRPKRARGPTVEKDKLKDSLNQIMQKVTKKPQGRWPWSNCEDRLRDEGFNLQYEPSDCLYRSWITKPNSGLTEEMARRVNIDMLLNPISLIPIEGFILDKYRVKNKKRRMSSETEEARIGENGDDSD</sequence>
<evidence type="ECO:0000313" key="3">
    <source>
        <dbReference type="Proteomes" id="UP000001072"/>
    </source>
</evidence>
<gene>
    <name evidence="2" type="ORF">MELLADRAFT_93211</name>
</gene>
<name>F4S480_MELLP</name>
<proteinExistence type="predicted"/>
<feature type="region of interest" description="Disordered" evidence="1">
    <location>
        <begin position="192"/>
        <end position="251"/>
    </location>
</feature>
<dbReference type="Proteomes" id="UP000001072">
    <property type="component" value="Unassembled WGS sequence"/>
</dbReference>
<feature type="region of interest" description="Disordered" evidence="1">
    <location>
        <begin position="133"/>
        <end position="158"/>
    </location>
</feature>
<dbReference type="EMBL" id="GL883146">
    <property type="protein sequence ID" value="EGG00553.1"/>
    <property type="molecule type" value="Genomic_DNA"/>
</dbReference>
<keyword evidence="3" id="KW-1185">Reference proteome</keyword>
<dbReference type="OrthoDB" id="2511579at2759"/>
<evidence type="ECO:0000313" key="2">
    <source>
        <dbReference type="EMBL" id="EGG00553.1"/>
    </source>
</evidence>
<dbReference type="AlphaFoldDB" id="F4S480"/>
<dbReference type="InParanoid" id="F4S480"/>
<protein>
    <submittedName>
        <fullName evidence="2">Uncharacterized protein</fullName>
    </submittedName>
</protein>
<dbReference type="GeneID" id="18936505"/>
<evidence type="ECO:0000256" key="1">
    <source>
        <dbReference type="SAM" id="MobiDB-lite"/>
    </source>
</evidence>
<dbReference type="VEuPathDB" id="FungiDB:MELLADRAFT_93211"/>
<feature type="compositionally biased region" description="Basic and acidic residues" evidence="1">
    <location>
        <begin position="227"/>
        <end position="237"/>
    </location>
</feature>
<dbReference type="HOGENOM" id="CLU_404424_0_0_1"/>
<feature type="compositionally biased region" description="Polar residues" evidence="1">
    <location>
        <begin position="133"/>
        <end position="149"/>
    </location>
</feature>
<organism evidence="3">
    <name type="scientific">Melampsora larici-populina (strain 98AG31 / pathotype 3-4-7)</name>
    <name type="common">Poplar leaf rust fungus</name>
    <dbReference type="NCBI Taxonomy" id="747676"/>
    <lineage>
        <taxon>Eukaryota</taxon>
        <taxon>Fungi</taxon>
        <taxon>Dikarya</taxon>
        <taxon>Basidiomycota</taxon>
        <taxon>Pucciniomycotina</taxon>
        <taxon>Pucciniomycetes</taxon>
        <taxon>Pucciniales</taxon>
        <taxon>Melampsoraceae</taxon>
        <taxon>Melampsora</taxon>
    </lineage>
</organism>
<feature type="compositionally biased region" description="Polar residues" evidence="1">
    <location>
        <begin position="204"/>
        <end position="214"/>
    </location>
</feature>
<dbReference type="KEGG" id="mlr:MELLADRAFT_93211"/>
<dbReference type="RefSeq" id="XP_007416200.1">
    <property type="nucleotide sequence ID" value="XM_007416138.1"/>
</dbReference>